<dbReference type="PIRSF" id="PIRSF500136">
    <property type="entry name" value="UDP_ManNAc_DH"/>
    <property type="match status" value="1"/>
</dbReference>
<evidence type="ECO:0000313" key="6">
    <source>
        <dbReference type="EMBL" id="PSJ41712.1"/>
    </source>
</evidence>
<dbReference type="Pfam" id="PF00984">
    <property type="entry name" value="UDPG_MGDP_dh"/>
    <property type="match status" value="1"/>
</dbReference>
<dbReference type="InterPro" id="IPR028359">
    <property type="entry name" value="UDP_ManNAc/GlcNAc_DH"/>
</dbReference>
<feature type="domain" description="UDP-glucose/GDP-mannose dehydrogenase C-terminal" evidence="5">
    <location>
        <begin position="313"/>
        <end position="413"/>
    </location>
</feature>
<dbReference type="InterPro" id="IPR008927">
    <property type="entry name" value="6-PGluconate_DH-like_C_sf"/>
</dbReference>
<name>A0A2P7QUS2_9SPHN</name>
<keyword evidence="7" id="KW-1185">Reference proteome</keyword>
<accession>A0A2P7QUS2</accession>
<evidence type="ECO:0000256" key="3">
    <source>
        <dbReference type="ARBA" id="ARBA00023027"/>
    </source>
</evidence>
<dbReference type="PIRSF" id="PIRSF000124">
    <property type="entry name" value="UDPglc_GDPman_dh"/>
    <property type="match status" value="1"/>
</dbReference>
<dbReference type="InterPro" id="IPR001732">
    <property type="entry name" value="UDP-Glc/GDP-Man_DH_N"/>
</dbReference>
<dbReference type="Proteomes" id="UP000241167">
    <property type="component" value="Unassembled WGS sequence"/>
</dbReference>
<protein>
    <submittedName>
        <fullName evidence="6">Nucleotide sugar dehydrogenase</fullName>
    </submittedName>
</protein>
<dbReference type="PANTHER" id="PTHR43491:SF2">
    <property type="entry name" value="UDP-N-ACETYL-D-MANNOSAMINE DEHYDROGENASE"/>
    <property type="match status" value="1"/>
</dbReference>
<evidence type="ECO:0000313" key="7">
    <source>
        <dbReference type="Proteomes" id="UP000241167"/>
    </source>
</evidence>
<dbReference type="PANTHER" id="PTHR43491">
    <property type="entry name" value="UDP-N-ACETYL-D-MANNOSAMINE DEHYDROGENASE"/>
    <property type="match status" value="1"/>
</dbReference>
<dbReference type="Pfam" id="PF03721">
    <property type="entry name" value="UDPG_MGDP_dh_N"/>
    <property type="match status" value="1"/>
</dbReference>
<comment type="similarity">
    <text evidence="1 4">Belongs to the UDP-glucose/GDP-mannose dehydrogenase family.</text>
</comment>
<sequence>MSAPIHEQIVVVGLGYVGLPLAVALAKSFDVTGFDIDRRRIEELRSGHDRTNEIDSDILKASRLKLTSESSQAAAADVYIVTVPTPVDAANQPDLGPVIGATRAVAKLIDPARKPIIVYESTVYPGVTDEICGPLIEEVSGLVRGRDFFLGYSPERINPGDREHTVDRIVKVIAGENDDVTERLAAVYGAVTSAGVFRAKSIRAAEAAKVIENAQRDINIAFMNEITQIFSKLDLSIWDVLEAAGTKWNFLKFQPGLVGGHCIGVDPYYLSYRAQQLGQEPHVILSGRSTNDGMGAWVADQLHARLGRAGKALIMGLAFKENVPDLRNSRVIDVIRRLEALGHEIVVHDPLADPAEAEHEYGVSLASDALEGRYDLVLVAVPHESYSALSDEQLGGLLNERGLLADLKNLYARRPLAGVDRWSL</sequence>
<evidence type="ECO:0000256" key="2">
    <source>
        <dbReference type="ARBA" id="ARBA00023002"/>
    </source>
</evidence>
<dbReference type="OrthoDB" id="9803238at2"/>
<keyword evidence="2" id="KW-0560">Oxidoreductase</keyword>
<dbReference type="Pfam" id="PF03720">
    <property type="entry name" value="UDPG_MGDP_dh_C"/>
    <property type="match status" value="1"/>
</dbReference>
<dbReference type="NCBIfam" id="TIGR03026">
    <property type="entry name" value="NDP-sugDHase"/>
    <property type="match status" value="1"/>
</dbReference>
<dbReference type="GO" id="GO:0016628">
    <property type="term" value="F:oxidoreductase activity, acting on the CH-CH group of donors, NAD or NADP as acceptor"/>
    <property type="evidence" value="ECO:0007669"/>
    <property type="project" value="InterPro"/>
</dbReference>
<organism evidence="6 7">
    <name type="scientific">Allosphingosinicella deserti</name>
    <dbReference type="NCBI Taxonomy" id="2116704"/>
    <lineage>
        <taxon>Bacteria</taxon>
        <taxon>Pseudomonadati</taxon>
        <taxon>Pseudomonadota</taxon>
        <taxon>Alphaproteobacteria</taxon>
        <taxon>Sphingomonadales</taxon>
        <taxon>Sphingomonadaceae</taxon>
        <taxon>Allosphingosinicella</taxon>
    </lineage>
</organism>
<dbReference type="InterPro" id="IPR036220">
    <property type="entry name" value="UDP-Glc/GDP-Man_DH_C_sf"/>
</dbReference>
<dbReference type="RefSeq" id="WP_106511877.1">
    <property type="nucleotide sequence ID" value="NZ_PXYI01000002.1"/>
</dbReference>
<dbReference type="AlphaFoldDB" id="A0A2P7QUS2"/>
<gene>
    <name evidence="6" type="ORF">C7I55_05340</name>
</gene>
<dbReference type="SUPFAM" id="SSF51735">
    <property type="entry name" value="NAD(P)-binding Rossmann-fold domains"/>
    <property type="match status" value="1"/>
</dbReference>
<reference evidence="6 7" key="1">
    <citation type="submission" date="2018-03" db="EMBL/GenBank/DDBJ databases">
        <title>The draft genome of Sphingosinicella sp. GL-C-18.</title>
        <authorList>
            <person name="Liu L."/>
            <person name="Li L."/>
            <person name="Liang L."/>
            <person name="Zhang X."/>
            <person name="Wang T."/>
        </authorList>
    </citation>
    <scope>NUCLEOTIDE SEQUENCE [LARGE SCALE GENOMIC DNA]</scope>
    <source>
        <strain evidence="6 7">GL-C-18</strain>
    </source>
</reference>
<evidence type="ECO:0000256" key="4">
    <source>
        <dbReference type="PIRNR" id="PIRNR000124"/>
    </source>
</evidence>
<dbReference type="SUPFAM" id="SSF52413">
    <property type="entry name" value="UDP-glucose/GDP-mannose dehydrogenase C-terminal domain"/>
    <property type="match status" value="1"/>
</dbReference>
<evidence type="ECO:0000256" key="1">
    <source>
        <dbReference type="ARBA" id="ARBA00006601"/>
    </source>
</evidence>
<proteinExistence type="inferred from homology"/>
<keyword evidence="3" id="KW-0520">NAD</keyword>
<dbReference type="GO" id="GO:0051287">
    <property type="term" value="F:NAD binding"/>
    <property type="evidence" value="ECO:0007669"/>
    <property type="project" value="InterPro"/>
</dbReference>
<dbReference type="InterPro" id="IPR017476">
    <property type="entry name" value="UDP-Glc/GDP-Man"/>
</dbReference>
<dbReference type="EMBL" id="PXYI01000002">
    <property type="protein sequence ID" value="PSJ41712.1"/>
    <property type="molecule type" value="Genomic_DNA"/>
</dbReference>
<dbReference type="GO" id="GO:0000271">
    <property type="term" value="P:polysaccharide biosynthetic process"/>
    <property type="evidence" value="ECO:0007669"/>
    <property type="project" value="InterPro"/>
</dbReference>
<dbReference type="Gene3D" id="3.40.50.720">
    <property type="entry name" value="NAD(P)-binding Rossmann-like Domain"/>
    <property type="match status" value="2"/>
</dbReference>
<dbReference type="InterPro" id="IPR036291">
    <property type="entry name" value="NAD(P)-bd_dom_sf"/>
</dbReference>
<dbReference type="InterPro" id="IPR014027">
    <property type="entry name" value="UDP-Glc/GDP-Man_DH_C"/>
</dbReference>
<evidence type="ECO:0000259" key="5">
    <source>
        <dbReference type="SMART" id="SM00984"/>
    </source>
</evidence>
<dbReference type="GO" id="GO:0016616">
    <property type="term" value="F:oxidoreductase activity, acting on the CH-OH group of donors, NAD or NADP as acceptor"/>
    <property type="evidence" value="ECO:0007669"/>
    <property type="project" value="InterPro"/>
</dbReference>
<dbReference type="SUPFAM" id="SSF48179">
    <property type="entry name" value="6-phosphogluconate dehydrogenase C-terminal domain-like"/>
    <property type="match status" value="1"/>
</dbReference>
<dbReference type="SMART" id="SM00984">
    <property type="entry name" value="UDPG_MGDP_dh_C"/>
    <property type="match status" value="1"/>
</dbReference>
<dbReference type="InterPro" id="IPR014026">
    <property type="entry name" value="UDP-Glc/GDP-Man_DH_dimer"/>
</dbReference>
<comment type="caution">
    <text evidence="6">The sequence shown here is derived from an EMBL/GenBank/DDBJ whole genome shotgun (WGS) entry which is preliminary data.</text>
</comment>